<dbReference type="PANTHER" id="PTHR32322">
    <property type="entry name" value="INNER MEMBRANE TRANSPORTER"/>
    <property type="match status" value="1"/>
</dbReference>
<proteinExistence type="predicted"/>
<dbReference type="SUPFAM" id="SSF103481">
    <property type="entry name" value="Multidrug resistance efflux transporter EmrE"/>
    <property type="match status" value="2"/>
</dbReference>
<feature type="domain" description="EamA" evidence="6">
    <location>
        <begin position="152"/>
        <end position="281"/>
    </location>
</feature>
<reference evidence="7 8" key="1">
    <citation type="submission" date="2017-10" db="EMBL/GenBank/DDBJ databases">
        <authorList>
            <person name="Banno H."/>
            <person name="Chua N.-H."/>
        </authorList>
    </citation>
    <scope>NUCLEOTIDE SEQUENCE [LARGE SCALE GENOMIC DNA]</scope>
    <source>
        <strain evidence="7">Vibrio tapetis CECT4600</strain>
    </source>
</reference>
<evidence type="ECO:0000259" key="6">
    <source>
        <dbReference type="Pfam" id="PF00892"/>
    </source>
</evidence>
<feature type="domain" description="EamA" evidence="6">
    <location>
        <begin position="9"/>
        <end position="137"/>
    </location>
</feature>
<sequence>MKNNSTINGQYLVLASAFFYGLNPFFAQLLFKEGIGAELVSLYRFILPAVLFIFFLRTPRQNWPEATRSLLLGLVSGIAIFSYFYALETVSAATVILIYYSYPFFSVLIGWAVFGRIPSQNSLVSAVLVAIAASLTVRPDYLPEGSLLAIGGCFLAPLTVATQVQYLSRPNTVIPTLNRMGWITMGHVAVLLPITIWNNPTQLLPQSSTGLMAMLGIALFAAAIPQFLFMVGAPRSCANKNAVTGSLELIVALLTGAILLGEELDRLELTAMALMLLALFIKQAKPVHIKQSTLDNS</sequence>
<protein>
    <recommendedName>
        <fullName evidence="6">EamA domain-containing protein</fullName>
    </recommendedName>
</protein>
<feature type="transmembrane region" description="Helical" evidence="5">
    <location>
        <begin position="92"/>
        <end position="114"/>
    </location>
</feature>
<comment type="subcellular location">
    <subcellularLocation>
        <location evidence="1">Membrane</location>
        <topology evidence="1">Multi-pass membrane protein</topology>
    </subcellularLocation>
</comment>
<evidence type="ECO:0000313" key="8">
    <source>
        <dbReference type="Proteomes" id="UP000235828"/>
    </source>
</evidence>
<dbReference type="KEGG" id="vta:B0326"/>
<keyword evidence="2 5" id="KW-0812">Transmembrane</keyword>
<keyword evidence="4 5" id="KW-0472">Membrane</keyword>
<feature type="transmembrane region" description="Helical" evidence="5">
    <location>
        <begin position="121"/>
        <end position="141"/>
    </location>
</feature>
<feature type="transmembrane region" description="Helical" evidence="5">
    <location>
        <begin position="210"/>
        <end position="230"/>
    </location>
</feature>
<dbReference type="Proteomes" id="UP000235828">
    <property type="component" value="Chromosome B"/>
</dbReference>
<dbReference type="AlphaFoldDB" id="A0A2N8ZJ66"/>
<dbReference type="OrthoDB" id="6105449at2"/>
<feature type="transmembrane region" description="Helical" evidence="5">
    <location>
        <begin position="180"/>
        <end position="198"/>
    </location>
</feature>
<keyword evidence="3 5" id="KW-1133">Transmembrane helix</keyword>
<evidence type="ECO:0000256" key="5">
    <source>
        <dbReference type="SAM" id="Phobius"/>
    </source>
</evidence>
<gene>
    <name evidence="7" type="ORF">VTAP4600_B0326</name>
</gene>
<dbReference type="GO" id="GO:0016020">
    <property type="term" value="C:membrane"/>
    <property type="evidence" value="ECO:0007669"/>
    <property type="project" value="UniProtKB-SubCell"/>
</dbReference>
<dbReference type="Pfam" id="PF00892">
    <property type="entry name" value="EamA"/>
    <property type="match status" value="2"/>
</dbReference>
<keyword evidence="8" id="KW-1185">Reference proteome</keyword>
<dbReference type="InterPro" id="IPR037185">
    <property type="entry name" value="EmrE-like"/>
</dbReference>
<dbReference type="PANTHER" id="PTHR32322:SF9">
    <property type="entry name" value="AMINO-ACID METABOLITE EFFLUX PUMP-RELATED"/>
    <property type="match status" value="1"/>
</dbReference>
<evidence type="ECO:0000256" key="1">
    <source>
        <dbReference type="ARBA" id="ARBA00004141"/>
    </source>
</evidence>
<dbReference type="RefSeq" id="WP_102524298.1">
    <property type="nucleotide sequence ID" value="NZ_LT960612.1"/>
</dbReference>
<dbReference type="InterPro" id="IPR050638">
    <property type="entry name" value="AA-Vitamin_Transporters"/>
</dbReference>
<evidence type="ECO:0000256" key="3">
    <source>
        <dbReference type="ARBA" id="ARBA00022989"/>
    </source>
</evidence>
<evidence type="ECO:0000256" key="4">
    <source>
        <dbReference type="ARBA" id="ARBA00023136"/>
    </source>
</evidence>
<feature type="transmembrane region" description="Helical" evidence="5">
    <location>
        <begin position="12"/>
        <end position="31"/>
    </location>
</feature>
<accession>A0A2N8ZJ66</accession>
<organism evidence="7 8">
    <name type="scientific">Vibrio tapetis subsp. tapetis</name>
    <dbReference type="NCBI Taxonomy" id="1671868"/>
    <lineage>
        <taxon>Bacteria</taxon>
        <taxon>Pseudomonadati</taxon>
        <taxon>Pseudomonadota</taxon>
        <taxon>Gammaproteobacteria</taxon>
        <taxon>Vibrionales</taxon>
        <taxon>Vibrionaceae</taxon>
        <taxon>Vibrio</taxon>
    </lineage>
</organism>
<feature type="transmembrane region" description="Helical" evidence="5">
    <location>
        <begin position="147"/>
        <end position="168"/>
    </location>
</feature>
<feature type="transmembrane region" description="Helical" evidence="5">
    <location>
        <begin position="37"/>
        <end position="56"/>
    </location>
</feature>
<dbReference type="EMBL" id="LT960612">
    <property type="protein sequence ID" value="SON51937.1"/>
    <property type="molecule type" value="Genomic_DNA"/>
</dbReference>
<dbReference type="InterPro" id="IPR000620">
    <property type="entry name" value="EamA_dom"/>
</dbReference>
<feature type="transmembrane region" description="Helical" evidence="5">
    <location>
        <begin position="68"/>
        <end position="86"/>
    </location>
</feature>
<evidence type="ECO:0000256" key="2">
    <source>
        <dbReference type="ARBA" id="ARBA00022692"/>
    </source>
</evidence>
<name>A0A2N8ZJ66_9VIBR</name>
<evidence type="ECO:0000313" key="7">
    <source>
        <dbReference type="EMBL" id="SON51937.1"/>
    </source>
</evidence>